<dbReference type="InterPro" id="IPR011010">
    <property type="entry name" value="DNA_brk_join_enz"/>
</dbReference>
<dbReference type="SUPFAM" id="SSF56349">
    <property type="entry name" value="DNA breaking-rejoining enzymes"/>
    <property type="match status" value="1"/>
</dbReference>
<dbReference type="GO" id="GO:0003677">
    <property type="term" value="F:DNA binding"/>
    <property type="evidence" value="ECO:0007669"/>
    <property type="project" value="UniProtKB-KW"/>
</dbReference>
<sequence length="272" mass="31317">GLIYMVENTVMLRAPALAGSPLPDHAELLLEEFLRTRAIKPATEKVYRQALKSWTRRITTKLAESRPEDLATWYAKMSGEGLSPATILTYSFKLRVLYTWTLRGRGLKKKVAKAQAEDLFEEIPFLDLKRQADKENELRDKLVTPDEYEALMEASDHPRVRALLATLYEAGARPGEVLGLRLRDLDFRERYAQVRVSGKTGERTIPLVRAIPYLRAWLQVHPAKDDPDAPIFARIWLGQVGSVTVDSLQVQFRRLRERAGIDRRIYPYMFRH</sequence>
<name>X1JYZ3_9ZZZZ</name>
<evidence type="ECO:0008006" key="6">
    <source>
        <dbReference type="Google" id="ProtNLM"/>
    </source>
</evidence>
<keyword evidence="2" id="KW-0233">DNA recombination</keyword>
<organism evidence="5">
    <name type="scientific">marine sediment metagenome</name>
    <dbReference type="NCBI Taxonomy" id="412755"/>
    <lineage>
        <taxon>unclassified sequences</taxon>
        <taxon>metagenomes</taxon>
        <taxon>ecological metagenomes</taxon>
    </lineage>
</organism>
<dbReference type="InterPro" id="IPR013762">
    <property type="entry name" value="Integrase-like_cat_sf"/>
</dbReference>
<feature type="domain" description="Core-binding (CB)" evidence="4">
    <location>
        <begin position="24"/>
        <end position="102"/>
    </location>
</feature>
<proteinExistence type="predicted"/>
<gene>
    <name evidence="5" type="ORF">S03H2_42132</name>
</gene>
<evidence type="ECO:0000259" key="3">
    <source>
        <dbReference type="PROSITE" id="PS51898"/>
    </source>
</evidence>
<dbReference type="InterPro" id="IPR044068">
    <property type="entry name" value="CB"/>
</dbReference>
<evidence type="ECO:0000256" key="2">
    <source>
        <dbReference type="ARBA" id="ARBA00023172"/>
    </source>
</evidence>
<dbReference type="AlphaFoldDB" id="X1JYZ3"/>
<dbReference type="EMBL" id="BARU01026206">
    <property type="protein sequence ID" value="GAH75013.1"/>
    <property type="molecule type" value="Genomic_DNA"/>
</dbReference>
<dbReference type="GO" id="GO:0006310">
    <property type="term" value="P:DNA recombination"/>
    <property type="evidence" value="ECO:0007669"/>
    <property type="project" value="UniProtKB-KW"/>
</dbReference>
<dbReference type="PROSITE" id="PS51898">
    <property type="entry name" value="TYR_RECOMBINASE"/>
    <property type="match status" value="1"/>
</dbReference>
<feature type="non-terminal residue" evidence="5">
    <location>
        <position position="1"/>
    </location>
</feature>
<dbReference type="Pfam" id="PF00589">
    <property type="entry name" value="Phage_integrase"/>
    <property type="match status" value="1"/>
</dbReference>
<comment type="caution">
    <text evidence="5">The sequence shown here is derived from an EMBL/GenBank/DDBJ whole genome shotgun (WGS) entry which is preliminary data.</text>
</comment>
<dbReference type="GO" id="GO:0015074">
    <property type="term" value="P:DNA integration"/>
    <property type="evidence" value="ECO:0007669"/>
    <property type="project" value="InterPro"/>
</dbReference>
<feature type="domain" description="Tyr recombinase" evidence="3">
    <location>
        <begin position="138"/>
        <end position="272"/>
    </location>
</feature>
<dbReference type="Gene3D" id="1.10.150.130">
    <property type="match status" value="1"/>
</dbReference>
<reference evidence="5" key="1">
    <citation type="journal article" date="2014" name="Front. Microbiol.">
        <title>High frequency of phylogenetically diverse reductive dehalogenase-homologous genes in deep subseafloor sedimentary metagenomes.</title>
        <authorList>
            <person name="Kawai M."/>
            <person name="Futagami T."/>
            <person name="Toyoda A."/>
            <person name="Takaki Y."/>
            <person name="Nishi S."/>
            <person name="Hori S."/>
            <person name="Arai W."/>
            <person name="Tsubouchi T."/>
            <person name="Morono Y."/>
            <person name="Uchiyama I."/>
            <person name="Ito T."/>
            <person name="Fujiyama A."/>
            <person name="Inagaki F."/>
            <person name="Takami H."/>
        </authorList>
    </citation>
    <scope>NUCLEOTIDE SEQUENCE</scope>
    <source>
        <strain evidence="5">Expedition CK06-06</strain>
    </source>
</reference>
<protein>
    <recommendedName>
        <fullName evidence="6">Tyr recombinase domain-containing protein</fullName>
    </recommendedName>
</protein>
<dbReference type="PANTHER" id="PTHR30349">
    <property type="entry name" value="PHAGE INTEGRASE-RELATED"/>
    <property type="match status" value="1"/>
</dbReference>
<keyword evidence="1" id="KW-0238">DNA-binding</keyword>
<dbReference type="InterPro" id="IPR010998">
    <property type="entry name" value="Integrase_recombinase_N"/>
</dbReference>
<evidence type="ECO:0000256" key="1">
    <source>
        <dbReference type="ARBA" id="ARBA00023125"/>
    </source>
</evidence>
<dbReference type="PROSITE" id="PS51900">
    <property type="entry name" value="CB"/>
    <property type="match status" value="1"/>
</dbReference>
<evidence type="ECO:0000259" key="4">
    <source>
        <dbReference type="PROSITE" id="PS51900"/>
    </source>
</evidence>
<dbReference type="PANTHER" id="PTHR30349:SF41">
    <property type="entry name" value="INTEGRASE_RECOMBINASE PROTEIN MJ0367-RELATED"/>
    <property type="match status" value="1"/>
</dbReference>
<accession>X1JYZ3</accession>
<feature type="non-terminal residue" evidence="5">
    <location>
        <position position="272"/>
    </location>
</feature>
<evidence type="ECO:0000313" key="5">
    <source>
        <dbReference type="EMBL" id="GAH75013.1"/>
    </source>
</evidence>
<dbReference type="Gene3D" id="1.10.443.10">
    <property type="entry name" value="Intergrase catalytic core"/>
    <property type="match status" value="1"/>
</dbReference>
<dbReference type="InterPro" id="IPR050090">
    <property type="entry name" value="Tyrosine_recombinase_XerCD"/>
</dbReference>
<dbReference type="InterPro" id="IPR002104">
    <property type="entry name" value="Integrase_catalytic"/>
</dbReference>